<dbReference type="EMBL" id="CAJNYD010000236">
    <property type="protein sequence ID" value="CAF3235614.1"/>
    <property type="molecule type" value="Genomic_DNA"/>
</dbReference>
<sequence length="170" mass="20177">MDSGRKAGQFNIYSNQAETNLLYRIESYYSPMQKIDLRTYPDKKVIGRLNSHQLGIWYQATYEIFDIRSKTNKWFNGSIKRQSTWFHDEYHVNLAERKITMKNRAFSGRFKFYNEANSLLAMFKMRRNLLSAVTKYDLKIFSDQFPDSIYLLALAAHDNKKTAIYSHNDK</sequence>
<evidence type="ECO:0000313" key="4">
    <source>
        <dbReference type="EMBL" id="CAF3784740.1"/>
    </source>
</evidence>
<dbReference type="EMBL" id="CAJOBP010000045">
    <property type="protein sequence ID" value="CAF4109467.1"/>
    <property type="molecule type" value="Genomic_DNA"/>
</dbReference>
<dbReference type="EMBL" id="CAJOBO010000990">
    <property type="protein sequence ID" value="CAF4322248.1"/>
    <property type="molecule type" value="Genomic_DNA"/>
</dbReference>
<evidence type="ECO:0000313" key="9">
    <source>
        <dbReference type="Proteomes" id="UP000663873"/>
    </source>
</evidence>
<reference evidence="5" key="1">
    <citation type="submission" date="2021-02" db="EMBL/GenBank/DDBJ databases">
        <authorList>
            <person name="Nowell W R."/>
        </authorList>
    </citation>
    <scope>NUCLEOTIDE SEQUENCE</scope>
</reference>
<dbReference type="Proteomes" id="UP000663851">
    <property type="component" value="Unassembled WGS sequence"/>
</dbReference>
<dbReference type="Proteomes" id="UP000663825">
    <property type="component" value="Unassembled WGS sequence"/>
</dbReference>
<dbReference type="EMBL" id="CAJOBQ010000362">
    <property type="protein sequence ID" value="CAF4337993.1"/>
    <property type="molecule type" value="Genomic_DNA"/>
</dbReference>
<evidence type="ECO:0000313" key="6">
    <source>
        <dbReference type="EMBL" id="CAF4322248.1"/>
    </source>
</evidence>
<dbReference type="InterPro" id="IPR007612">
    <property type="entry name" value="LOR"/>
</dbReference>
<dbReference type="EMBL" id="CAJNXB010001561">
    <property type="protein sequence ID" value="CAF3175817.1"/>
    <property type="molecule type" value="Genomic_DNA"/>
</dbReference>
<gene>
    <name evidence="3" type="ORF">FME351_LOCUS9573</name>
    <name evidence="4" type="ORF">GRG538_LOCUS33225</name>
    <name evidence="6" type="ORF">HFQ381_LOCUS14894</name>
    <name evidence="2" type="ORF">LUA448_LOCUS3981</name>
    <name evidence="8" type="ORF">QYT958_LOCUS4981</name>
    <name evidence="1" type="ORF">TIS948_LOCUS11065</name>
    <name evidence="7" type="ORF">TSG867_LOCUS8671</name>
    <name evidence="5" type="ORF">UJA718_LOCUS826</name>
</gene>
<evidence type="ECO:0000313" key="5">
    <source>
        <dbReference type="EMBL" id="CAF4109467.1"/>
    </source>
</evidence>
<dbReference type="EMBL" id="CAJNYT010005911">
    <property type="protein sequence ID" value="CAF3784740.1"/>
    <property type="molecule type" value="Genomic_DNA"/>
</dbReference>
<evidence type="ECO:0000313" key="3">
    <source>
        <dbReference type="EMBL" id="CAF3406559.1"/>
    </source>
</evidence>
<dbReference type="Proteomes" id="UP000663848">
    <property type="component" value="Unassembled WGS sequence"/>
</dbReference>
<protein>
    <submittedName>
        <fullName evidence="5">Uncharacterized protein</fullName>
    </submittedName>
</protein>
<evidence type="ECO:0000313" key="1">
    <source>
        <dbReference type="EMBL" id="CAF3175817.1"/>
    </source>
</evidence>
<comment type="caution">
    <text evidence="5">The sequence shown here is derived from an EMBL/GenBank/DDBJ whole genome shotgun (WGS) entry which is preliminary data.</text>
</comment>
<dbReference type="EMBL" id="CAJNYU010001035">
    <property type="protein sequence ID" value="CAF3406559.1"/>
    <property type="molecule type" value="Genomic_DNA"/>
</dbReference>
<evidence type="ECO:0000313" key="8">
    <source>
        <dbReference type="EMBL" id="CAF4504761.1"/>
    </source>
</evidence>
<keyword evidence="9" id="KW-1185">Reference proteome</keyword>
<proteinExistence type="predicted"/>
<dbReference type="Pfam" id="PF04525">
    <property type="entry name" value="LOR"/>
    <property type="match status" value="1"/>
</dbReference>
<dbReference type="AlphaFoldDB" id="A0A819VIC8"/>
<organism evidence="5 9">
    <name type="scientific">Rotaria socialis</name>
    <dbReference type="NCBI Taxonomy" id="392032"/>
    <lineage>
        <taxon>Eukaryota</taxon>
        <taxon>Metazoa</taxon>
        <taxon>Spiralia</taxon>
        <taxon>Gnathifera</taxon>
        <taxon>Rotifera</taxon>
        <taxon>Eurotatoria</taxon>
        <taxon>Bdelloidea</taxon>
        <taxon>Philodinida</taxon>
        <taxon>Philodinidae</taxon>
        <taxon>Rotaria</taxon>
    </lineage>
</organism>
<dbReference type="Proteomes" id="UP000663873">
    <property type="component" value="Unassembled WGS sequence"/>
</dbReference>
<name>A0A819VIC8_9BILA</name>
<dbReference type="Proteomes" id="UP000663869">
    <property type="component" value="Unassembled WGS sequence"/>
</dbReference>
<dbReference type="Proteomes" id="UP000663872">
    <property type="component" value="Unassembled WGS sequence"/>
</dbReference>
<dbReference type="EMBL" id="CAJOBR010000398">
    <property type="protein sequence ID" value="CAF4504761.1"/>
    <property type="molecule type" value="Genomic_DNA"/>
</dbReference>
<dbReference type="Proteomes" id="UP000663833">
    <property type="component" value="Unassembled WGS sequence"/>
</dbReference>
<dbReference type="OrthoDB" id="10115272at2759"/>
<accession>A0A819VIC8</accession>
<evidence type="ECO:0000313" key="2">
    <source>
        <dbReference type="EMBL" id="CAF3235614.1"/>
    </source>
</evidence>
<evidence type="ECO:0000313" key="7">
    <source>
        <dbReference type="EMBL" id="CAF4337993.1"/>
    </source>
</evidence>
<dbReference type="Proteomes" id="UP000663862">
    <property type="component" value="Unassembled WGS sequence"/>
</dbReference>